<organism evidence="7 8">
    <name type="scientific">Euphydryas editha</name>
    <name type="common">Edith's checkerspot</name>
    <dbReference type="NCBI Taxonomy" id="104508"/>
    <lineage>
        <taxon>Eukaryota</taxon>
        <taxon>Metazoa</taxon>
        <taxon>Ecdysozoa</taxon>
        <taxon>Arthropoda</taxon>
        <taxon>Hexapoda</taxon>
        <taxon>Insecta</taxon>
        <taxon>Pterygota</taxon>
        <taxon>Neoptera</taxon>
        <taxon>Endopterygota</taxon>
        <taxon>Lepidoptera</taxon>
        <taxon>Glossata</taxon>
        <taxon>Ditrysia</taxon>
        <taxon>Papilionoidea</taxon>
        <taxon>Nymphalidae</taxon>
        <taxon>Nymphalinae</taxon>
        <taxon>Euphydryas</taxon>
    </lineage>
</organism>
<dbReference type="Pfam" id="PF00083">
    <property type="entry name" value="Sugar_tr"/>
    <property type="match status" value="1"/>
</dbReference>
<dbReference type="Proteomes" id="UP001153954">
    <property type="component" value="Unassembled WGS sequence"/>
</dbReference>
<dbReference type="PROSITE" id="PS00216">
    <property type="entry name" value="SUGAR_TRANSPORT_1"/>
    <property type="match status" value="2"/>
</dbReference>
<dbReference type="PANTHER" id="PTHR24064">
    <property type="entry name" value="SOLUTE CARRIER FAMILY 22 MEMBER"/>
    <property type="match status" value="1"/>
</dbReference>
<evidence type="ECO:0000256" key="5">
    <source>
        <dbReference type="SAM" id="Phobius"/>
    </source>
</evidence>
<evidence type="ECO:0000256" key="1">
    <source>
        <dbReference type="ARBA" id="ARBA00004141"/>
    </source>
</evidence>
<evidence type="ECO:0000313" key="8">
    <source>
        <dbReference type="Proteomes" id="UP001153954"/>
    </source>
</evidence>
<gene>
    <name evidence="7" type="ORF">EEDITHA_LOCUS921</name>
</gene>
<dbReference type="InterPro" id="IPR020846">
    <property type="entry name" value="MFS_dom"/>
</dbReference>
<dbReference type="GO" id="GO:0016020">
    <property type="term" value="C:membrane"/>
    <property type="evidence" value="ECO:0007669"/>
    <property type="project" value="UniProtKB-SubCell"/>
</dbReference>
<evidence type="ECO:0000313" key="7">
    <source>
        <dbReference type="EMBL" id="CAH2084344.1"/>
    </source>
</evidence>
<keyword evidence="4 5" id="KW-0472">Membrane</keyword>
<evidence type="ECO:0000256" key="2">
    <source>
        <dbReference type="ARBA" id="ARBA00022692"/>
    </source>
</evidence>
<protein>
    <recommendedName>
        <fullName evidence="6">Major facilitator superfamily (MFS) profile domain-containing protein</fullName>
    </recommendedName>
</protein>
<keyword evidence="3 5" id="KW-1133">Transmembrane helix</keyword>
<feature type="transmembrane region" description="Helical" evidence="5">
    <location>
        <begin position="270"/>
        <end position="290"/>
    </location>
</feature>
<feature type="transmembrane region" description="Helical" evidence="5">
    <location>
        <begin position="246"/>
        <end position="264"/>
    </location>
</feature>
<feature type="transmembrane region" description="Helical" evidence="5">
    <location>
        <begin position="447"/>
        <end position="465"/>
    </location>
</feature>
<dbReference type="InterPro" id="IPR036259">
    <property type="entry name" value="MFS_trans_sf"/>
</dbReference>
<dbReference type="InterPro" id="IPR005828">
    <property type="entry name" value="MFS_sugar_transport-like"/>
</dbReference>
<dbReference type="PROSITE" id="PS50850">
    <property type="entry name" value="MFS"/>
    <property type="match status" value="1"/>
</dbReference>
<dbReference type="InterPro" id="IPR005829">
    <property type="entry name" value="Sugar_transporter_CS"/>
</dbReference>
<evidence type="ECO:0000259" key="6">
    <source>
        <dbReference type="PROSITE" id="PS50850"/>
    </source>
</evidence>
<name>A0AAU9TBJ8_EUPED</name>
<sequence length="611" mass="68517">MENNKKVVEDNQLHEVSSDEIKYNTETPAEIQKNGDSEINKEEKMSNQNYFNIEQEKEVKKNNFVRSSISTVEDGSDRRSKTSYVKKIKDSAEALEHALAQLGHFDLYQKYALFLLCIPNLFSAMYSLNYVFVADQIPFRCLIEECEGEESHFNDSTIQDLLPEDRCRRYDLVSPDQLGCVRENYRNTTAPCTSFVYENMDTIYAEFGLACNEWQRTLVGTVRNAALPFALILTGYLSDGWGRRTAFCIFSAFAGALGIVKSFAPNYQAYLAMEFFEAALGYGFNSAAYVMMVELARPSLRAAFACATGVGYGIGGVLFALIASRVRYWRDLLRTIHTPALLLPVYWFLLDESVRWLHASRRTDRAVTAIRRIARWNKIKLDDDLLKAVGDKNDVEEVKSERNPWLSLIKSRVLMLRFVACAWCWVSASFVYYGLTINSVTLSGNKYNNFALNMAMEIVASLLIMMALERFGRKRSIFVAFLLCGISCVTPYFASRTGVTFFFVGKLAITFAFNSLYVFTAELFPTSARSSALAAVSLVGRVGSVLAPQTPLLSVTMQAVLYGASSALAALVVLAVPETRRVPLPQHVRGAETLRAPGSDLDIPTDHCTRL</sequence>
<feature type="domain" description="Major facilitator superfamily (MFS) profile" evidence="6">
    <location>
        <begin position="172"/>
        <end position="581"/>
    </location>
</feature>
<dbReference type="GO" id="GO:0022857">
    <property type="term" value="F:transmembrane transporter activity"/>
    <property type="evidence" value="ECO:0007669"/>
    <property type="project" value="InterPro"/>
</dbReference>
<comment type="caution">
    <text evidence="7">The sequence shown here is derived from an EMBL/GenBank/DDBJ whole genome shotgun (WGS) entry which is preliminary data.</text>
</comment>
<proteinExistence type="predicted"/>
<feature type="transmembrane region" description="Helical" evidence="5">
    <location>
        <begin position="477"/>
        <end position="494"/>
    </location>
</feature>
<dbReference type="AlphaFoldDB" id="A0AAU9TBJ8"/>
<dbReference type="SUPFAM" id="SSF103473">
    <property type="entry name" value="MFS general substrate transporter"/>
    <property type="match status" value="1"/>
</dbReference>
<evidence type="ECO:0000256" key="3">
    <source>
        <dbReference type="ARBA" id="ARBA00022989"/>
    </source>
</evidence>
<feature type="transmembrane region" description="Helical" evidence="5">
    <location>
        <begin position="111"/>
        <end position="133"/>
    </location>
</feature>
<keyword evidence="8" id="KW-1185">Reference proteome</keyword>
<feature type="transmembrane region" description="Helical" evidence="5">
    <location>
        <begin position="302"/>
        <end position="326"/>
    </location>
</feature>
<dbReference type="EMBL" id="CAKOGL010000003">
    <property type="protein sequence ID" value="CAH2084344.1"/>
    <property type="molecule type" value="Genomic_DNA"/>
</dbReference>
<reference evidence="7" key="1">
    <citation type="submission" date="2022-03" db="EMBL/GenBank/DDBJ databases">
        <authorList>
            <person name="Tunstrom K."/>
        </authorList>
    </citation>
    <scope>NUCLEOTIDE SEQUENCE</scope>
</reference>
<feature type="transmembrane region" description="Helical" evidence="5">
    <location>
        <begin position="500"/>
        <end position="519"/>
    </location>
</feature>
<accession>A0AAU9TBJ8</accession>
<feature type="transmembrane region" description="Helical" evidence="5">
    <location>
        <begin position="414"/>
        <end position="435"/>
    </location>
</feature>
<evidence type="ECO:0000256" key="4">
    <source>
        <dbReference type="ARBA" id="ARBA00023136"/>
    </source>
</evidence>
<comment type="subcellular location">
    <subcellularLocation>
        <location evidence="1">Membrane</location>
        <topology evidence="1">Multi-pass membrane protein</topology>
    </subcellularLocation>
</comment>
<dbReference type="Gene3D" id="1.20.1250.20">
    <property type="entry name" value="MFS general substrate transporter like domains"/>
    <property type="match status" value="1"/>
</dbReference>
<keyword evidence="2 5" id="KW-0812">Transmembrane</keyword>